<accession>A0AA86PP30</accession>
<evidence type="ECO:0000313" key="4">
    <source>
        <dbReference type="Proteomes" id="UP001642409"/>
    </source>
</evidence>
<dbReference type="AlphaFoldDB" id="A0AA86PP30"/>
<dbReference type="Proteomes" id="UP001642409">
    <property type="component" value="Unassembled WGS sequence"/>
</dbReference>
<sequence length="295" mass="34316">MDSRKAFFKNLDLSQVKAGQRLFGAFNNLCTILKQPTLQFTPTQVNDEAAFILELHEFLKSHKLKLDLKQLTDKIKNFKEIKVEDKQKETKSHSEIHKKLQTNFLNNQKIVGESTEIDKVFSRAAEVPDPSTIRTPSTLKTASKMLQSFFDKHKETMKEPNEKFEMDENYLYLQTRLRACRYDFQVQKIVDKTLAKILLINVQAAILAKDRKEFFTVIDECTKICQQQEVGNIQKLRFFKVAWHMGEGSIDISGITADDTEILQLIKKVVNNETPDLSNYDRYQKTLCKRIKLPF</sequence>
<comment type="caution">
    <text evidence="2">The sequence shown here is derived from an EMBL/GenBank/DDBJ whole genome shotgun (WGS) entry which is preliminary data.</text>
</comment>
<dbReference type="EMBL" id="CAXDID020000153">
    <property type="protein sequence ID" value="CAL6042426.1"/>
    <property type="molecule type" value="Genomic_DNA"/>
</dbReference>
<keyword evidence="1" id="KW-0175">Coiled coil</keyword>
<feature type="coiled-coil region" evidence="1">
    <location>
        <begin position="61"/>
        <end position="88"/>
    </location>
</feature>
<proteinExistence type="predicted"/>
<name>A0AA86PP30_9EUKA</name>
<gene>
    <name evidence="2" type="ORF">HINF_LOCUS30741</name>
    <name evidence="3" type="ORF">HINF_LOCUS39589</name>
</gene>
<evidence type="ECO:0000256" key="1">
    <source>
        <dbReference type="SAM" id="Coils"/>
    </source>
</evidence>
<evidence type="ECO:0000313" key="3">
    <source>
        <dbReference type="EMBL" id="CAL6042426.1"/>
    </source>
</evidence>
<reference evidence="3 4" key="2">
    <citation type="submission" date="2024-07" db="EMBL/GenBank/DDBJ databases">
        <authorList>
            <person name="Akdeniz Z."/>
        </authorList>
    </citation>
    <scope>NUCLEOTIDE SEQUENCE [LARGE SCALE GENOMIC DNA]</scope>
</reference>
<reference evidence="2" key="1">
    <citation type="submission" date="2023-06" db="EMBL/GenBank/DDBJ databases">
        <authorList>
            <person name="Kurt Z."/>
        </authorList>
    </citation>
    <scope>NUCLEOTIDE SEQUENCE</scope>
</reference>
<dbReference type="EMBL" id="CATOUU010000710">
    <property type="protein sequence ID" value="CAI9943096.1"/>
    <property type="molecule type" value="Genomic_DNA"/>
</dbReference>
<organism evidence="2">
    <name type="scientific">Hexamita inflata</name>
    <dbReference type="NCBI Taxonomy" id="28002"/>
    <lineage>
        <taxon>Eukaryota</taxon>
        <taxon>Metamonada</taxon>
        <taxon>Diplomonadida</taxon>
        <taxon>Hexamitidae</taxon>
        <taxon>Hexamitinae</taxon>
        <taxon>Hexamita</taxon>
    </lineage>
</organism>
<keyword evidence="4" id="KW-1185">Reference proteome</keyword>
<evidence type="ECO:0000313" key="2">
    <source>
        <dbReference type="EMBL" id="CAI9943096.1"/>
    </source>
</evidence>
<protein>
    <submittedName>
        <fullName evidence="2">Uncharacterized protein</fullName>
    </submittedName>
</protein>
<dbReference type="Gene3D" id="1.25.40.990">
    <property type="match status" value="1"/>
</dbReference>